<evidence type="ECO:0000256" key="2">
    <source>
        <dbReference type="ARBA" id="ARBA00012962"/>
    </source>
</evidence>
<dbReference type="GO" id="GO:0009073">
    <property type="term" value="P:aromatic amino acid family biosynthetic process"/>
    <property type="evidence" value="ECO:0007669"/>
    <property type="project" value="UniProtKB-KW"/>
</dbReference>
<feature type="domain" description="Shikimate dehydrogenase substrate binding N-terminal" evidence="8">
    <location>
        <begin position="14"/>
        <end position="95"/>
    </location>
</feature>
<keyword evidence="5" id="KW-0028">Amino-acid biosynthesis</keyword>
<dbReference type="InterPro" id="IPR006151">
    <property type="entry name" value="Shikm_DH/Glu-tRNA_Rdtase"/>
</dbReference>
<protein>
    <recommendedName>
        <fullName evidence="2">shikimate dehydrogenase (NADP(+))</fullName>
        <ecNumber evidence="2">1.1.1.25</ecNumber>
    </recommendedName>
</protein>
<dbReference type="PANTHER" id="PTHR21089">
    <property type="entry name" value="SHIKIMATE DEHYDROGENASE"/>
    <property type="match status" value="1"/>
</dbReference>
<comment type="catalytic activity">
    <reaction evidence="6">
        <text>shikimate + NADP(+) = 3-dehydroshikimate + NADPH + H(+)</text>
        <dbReference type="Rhea" id="RHEA:17737"/>
        <dbReference type="ChEBI" id="CHEBI:15378"/>
        <dbReference type="ChEBI" id="CHEBI:16630"/>
        <dbReference type="ChEBI" id="CHEBI:36208"/>
        <dbReference type="ChEBI" id="CHEBI:57783"/>
        <dbReference type="ChEBI" id="CHEBI:58349"/>
        <dbReference type="EC" id="1.1.1.25"/>
    </reaction>
</comment>
<dbReference type="Pfam" id="PF01488">
    <property type="entry name" value="Shikimate_DH"/>
    <property type="match status" value="1"/>
</dbReference>
<keyword evidence="3" id="KW-0521">NADP</keyword>
<evidence type="ECO:0000313" key="10">
    <source>
        <dbReference type="Proteomes" id="UP000094969"/>
    </source>
</evidence>
<dbReference type="OrthoDB" id="7873617at2"/>
<dbReference type="RefSeq" id="WP_069689497.1">
    <property type="nucleotide sequence ID" value="NZ_CP017147.1"/>
</dbReference>
<dbReference type="GO" id="GO:0050661">
    <property type="term" value="F:NADP binding"/>
    <property type="evidence" value="ECO:0007669"/>
    <property type="project" value="TreeGrafter"/>
</dbReference>
<dbReference type="Gene3D" id="3.40.50.10860">
    <property type="entry name" value="Leucine Dehydrogenase, chain A, domain 1"/>
    <property type="match status" value="1"/>
</dbReference>
<organism evidence="9 10">
    <name type="scientific">Bosea vaviloviae</name>
    <dbReference type="NCBI Taxonomy" id="1526658"/>
    <lineage>
        <taxon>Bacteria</taxon>
        <taxon>Pseudomonadati</taxon>
        <taxon>Pseudomonadota</taxon>
        <taxon>Alphaproteobacteria</taxon>
        <taxon>Hyphomicrobiales</taxon>
        <taxon>Boseaceae</taxon>
        <taxon>Bosea</taxon>
    </lineage>
</organism>
<proteinExistence type="predicted"/>
<dbReference type="EMBL" id="CP017147">
    <property type="protein sequence ID" value="AOO80277.1"/>
    <property type="molecule type" value="Genomic_DNA"/>
</dbReference>
<evidence type="ECO:0000256" key="6">
    <source>
        <dbReference type="ARBA" id="ARBA00049442"/>
    </source>
</evidence>
<dbReference type="Gene3D" id="3.40.50.720">
    <property type="entry name" value="NAD(P)-binding Rossmann-like Domain"/>
    <property type="match status" value="1"/>
</dbReference>
<evidence type="ECO:0000259" key="7">
    <source>
        <dbReference type="Pfam" id="PF01488"/>
    </source>
</evidence>
<evidence type="ECO:0000256" key="1">
    <source>
        <dbReference type="ARBA" id="ARBA00004871"/>
    </source>
</evidence>
<evidence type="ECO:0000256" key="5">
    <source>
        <dbReference type="ARBA" id="ARBA00023141"/>
    </source>
</evidence>
<dbReference type="STRING" id="1526658.BHK69_07185"/>
<keyword evidence="10" id="KW-1185">Reference proteome</keyword>
<name>A0A1D7TYT7_9HYPH</name>
<dbReference type="InterPro" id="IPR022893">
    <property type="entry name" value="Shikimate_DH_fam"/>
</dbReference>
<dbReference type="InterPro" id="IPR013708">
    <property type="entry name" value="Shikimate_DH-bd_N"/>
</dbReference>
<dbReference type="SUPFAM" id="SSF53223">
    <property type="entry name" value="Aminoacid dehydrogenase-like, N-terminal domain"/>
    <property type="match status" value="1"/>
</dbReference>
<dbReference type="Proteomes" id="UP000094969">
    <property type="component" value="Chromosome"/>
</dbReference>
<dbReference type="InterPro" id="IPR046346">
    <property type="entry name" value="Aminoacid_DH-like_N_sf"/>
</dbReference>
<dbReference type="KEGG" id="bvv:BHK69_07185"/>
<sequence length="278" mass="28970">MTIDGRTRVIVHLAYPSAHLRTPTLFNARCVERGVNAVLVPWEIAPGDLAATWATLRTARSLAGAIVTIPHKETAATHCDRLEGVAAELGVANIVRRDADGAMTGRLYDGLGFVAGLRQHGYEPKGRRTLLLGAGGAATALAQALLEAGVSELVIANRNAARGEALAARLRRLNPDSVVATGAADATGFDLVVNGTSVGLDGDPSSPVDIATIEPGSMVSDIVMKPAMTPLLIGALTRGAQIHQGEHMLAAQVDLFIDFLISDAAAGNETRRPALRLA</sequence>
<evidence type="ECO:0000256" key="4">
    <source>
        <dbReference type="ARBA" id="ARBA00023002"/>
    </source>
</evidence>
<feature type="domain" description="Quinate/shikimate 5-dehydrogenase/glutamyl-tRNA reductase" evidence="7">
    <location>
        <begin position="125"/>
        <end position="172"/>
    </location>
</feature>
<evidence type="ECO:0000256" key="3">
    <source>
        <dbReference type="ARBA" id="ARBA00022857"/>
    </source>
</evidence>
<evidence type="ECO:0000313" key="9">
    <source>
        <dbReference type="EMBL" id="AOO80277.1"/>
    </source>
</evidence>
<dbReference type="AlphaFoldDB" id="A0A1D7TYT7"/>
<dbReference type="UniPathway" id="UPA00053">
    <property type="reaction ID" value="UER00087"/>
</dbReference>
<dbReference type="GO" id="GO:0004764">
    <property type="term" value="F:shikimate 3-dehydrogenase (NADP+) activity"/>
    <property type="evidence" value="ECO:0007669"/>
    <property type="project" value="UniProtKB-EC"/>
</dbReference>
<accession>A0A1D7TYT7</accession>
<dbReference type="GO" id="GO:0019632">
    <property type="term" value="P:shikimate metabolic process"/>
    <property type="evidence" value="ECO:0007669"/>
    <property type="project" value="TreeGrafter"/>
</dbReference>
<dbReference type="SUPFAM" id="SSF51735">
    <property type="entry name" value="NAD(P)-binding Rossmann-fold domains"/>
    <property type="match status" value="1"/>
</dbReference>
<dbReference type="EC" id="1.1.1.25" evidence="2"/>
<gene>
    <name evidence="9" type="ORF">BHK69_07185</name>
</gene>
<evidence type="ECO:0000259" key="8">
    <source>
        <dbReference type="Pfam" id="PF08501"/>
    </source>
</evidence>
<keyword evidence="4" id="KW-0560">Oxidoreductase</keyword>
<dbReference type="Pfam" id="PF08501">
    <property type="entry name" value="Shikimate_dh_N"/>
    <property type="match status" value="1"/>
</dbReference>
<dbReference type="InterPro" id="IPR036291">
    <property type="entry name" value="NAD(P)-bd_dom_sf"/>
</dbReference>
<dbReference type="GO" id="GO:0005829">
    <property type="term" value="C:cytosol"/>
    <property type="evidence" value="ECO:0007669"/>
    <property type="project" value="TreeGrafter"/>
</dbReference>
<keyword evidence="5" id="KW-0057">Aromatic amino acid biosynthesis</keyword>
<comment type="pathway">
    <text evidence="1">Metabolic intermediate biosynthesis; chorismate biosynthesis; chorismate from D-erythrose 4-phosphate and phosphoenolpyruvate: step 4/7.</text>
</comment>
<dbReference type="GO" id="GO:0009423">
    <property type="term" value="P:chorismate biosynthetic process"/>
    <property type="evidence" value="ECO:0007669"/>
    <property type="project" value="UniProtKB-UniPathway"/>
</dbReference>
<reference evidence="9 10" key="1">
    <citation type="journal article" date="2015" name="Antonie Van Leeuwenhoek">
        <title>Bosea vaviloviae sp. nov., a new species of slow-growing rhizobia isolated from nodules of the relict species Vavilovia formosa (Stev.) Fed.</title>
        <authorList>
            <person name="Safronova V.I."/>
            <person name="Kuznetsova I.G."/>
            <person name="Sazanova A.L."/>
            <person name="Kimeklis A.K."/>
            <person name="Belimov A.A."/>
            <person name="Andronov E.E."/>
            <person name="Pinaev A.G."/>
            <person name="Chizhevskaya E.P."/>
            <person name="Pukhaev A.R."/>
            <person name="Popov K.P."/>
            <person name="Willems A."/>
            <person name="Tikhonovich I.A."/>
        </authorList>
    </citation>
    <scope>NUCLEOTIDE SEQUENCE [LARGE SCALE GENOMIC DNA]</scope>
    <source>
        <strain evidence="9 10">Vaf18</strain>
    </source>
</reference>
<dbReference type="PANTHER" id="PTHR21089:SF1">
    <property type="entry name" value="BIFUNCTIONAL 3-DEHYDROQUINATE DEHYDRATASE_SHIKIMATE DEHYDROGENASE, CHLOROPLASTIC"/>
    <property type="match status" value="1"/>
</dbReference>